<evidence type="ECO:0000256" key="1">
    <source>
        <dbReference type="ARBA" id="ARBA00004141"/>
    </source>
</evidence>
<reference evidence="15" key="1">
    <citation type="submission" date="2025-08" db="UniProtKB">
        <authorList>
            <consortium name="RefSeq"/>
        </authorList>
    </citation>
    <scope>IDENTIFICATION</scope>
</reference>
<dbReference type="Proteomes" id="UP000694915">
    <property type="component" value="Unplaced"/>
</dbReference>
<evidence type="ECO:0000256" key="7">
    <source>
        <dbReference type="ARBA" id="ARBA00023040"/>
    </source>
</evidence>
<dbReference type="SUPFAM" id="SSF81321">
    <property type="entry name" value="Family A G protein-coupled receptor-like"/>
    <property type="match status" value="1"/>
</dbReference>
<keyword evidence="4 12" id="KW-0716">Sensory transduction</keyword>
<keyword evidence="9 12" id="KW-0675">Receptor</keyword>
<feature type="transmembrane region" description="Helical" evidence="13">
    <location>
        <begin position="192"/>
        <end position="216"/>
    </location>
</feature>
<evidence type="ECO:0000256" key="10">
    <source>
        <dbReference type="ARBA" id="ARBA00023224"/>
    </source>
</evidence>
<dbReference type="InterPro" id="IPR007960">
    <property type="entry name" value="TAS2R"/>
</dbReference>
<dbReference type="GeneID" id="101997228"/>
<keyword evidence="6 13" id="KW-1133">Transmembrane helix</keyword>
<evidence type="ECO:0000256" key="5">
    <source>
        <dbReference type="ARBA" id="ARBA00022692"/>
    </source>
</evidence>
<dbReference type="RefSeq" id="XP_005369295.1">
    <property type="nucleotide sequence ID" value="XM_005369238.1"/>
</dbReference>
<evidence type="ECO:0000256" key="3">
    <source>
        <dbReference type="ARBA" id="ARBA00022480"/>
    </source>
</evidence>
<sequence>MNNSLWFTLSLTLFIEIATGTIGNGFIALVNIIDWVKRGNISSVDQILTALAFSRLSFLWSMLIFMLLFLLCPHLFMASEMFMVAEIVWIVNNHLSNWLATCLSVFYFLKVATFSNSFFLYLKWRAKKVVLVTLLLSLILLLLNIVVTMACIHVWMNSFEGIMFNSLKNLTLHSRVFLFTNSSHVFLPTASVFMFIPFTVSLVAFILLIFSLCKHIRKMQLNFKRSRDTSTMAHMKALKTGFSFLIIYVIYLLFIVIEISSFGLVENMLTILFEYSSGLAFPTSHSVVLILGNSKLRQATLSVLRWLRCHPKDMDTLGP</sequence>
<dbReference type="PANTHER" id="PTHR11394:SF80">
    <property type="entry name" value="TASTE RECEPTOR TYPE 2 MEMBER 123"/>
    <property type="match status" value="1"/>
</dbReference>
<dbReference type="CDD" id="cd15019">
    <property type="entry name" value="7tm_TAS2R14-like"/>
    <property type="match status" value="1"/>
</dbReference>
<dbReference type="Pfam" id="PF05296">
    <property type="entry name" value="TAS2R"/>
    <property type="match status" value="1"/>
</dbReference>
<dbReference type="Gene3D" id="1.20.1070.10">
    <property type="entry name" value="Rhodopsin 7-helix transmembrane proteins"/>
    <property type="match status" value="1"/>
</dbReference>
<accession>A0ABM0LMV5</accession>
<feature type="transmembrane region" description="Helical" evidence="13">
    <location>
        <begin position="98"/>
        <end position="122"/>
    </location>
</feature>
<dbReference type="PANTHER" id="PTHR11394">
    <property type="entry name" value="TASTE RECEPTOR TYPE 2"/>
    <property type="match status" value="1"/>
</dbReference>
<evidence type="ECO:0000256" key="2">
    <source>
        <dbReference type="ARBA" id="ARBA00007376"/>
    </source>
</evidence>
<organism evidence="14 15">
    <name type="scientific">Microtus ochrogaster</name>
    <name type="common">Prairie vole</name>
    <dbReference type="NCBI Taxonomy" id="79684"/>
    <lineage>
        <taxon>Eukaryota</taxon>
        <taxon>Metazoa</taxon>
        <taxon>Chordata</taxon>
        <taxon>Craniata</taxon>
        <taxon>Vertebrata</taxon>
        <taxon>Euteleostomi</taxon>
        <taxon>Mammalia</taxon>
        <taxon>Eutheria</taxon>
        <taxon>Euarchontoglires</taxon>
        <taxon>Glires</taxon>
        <taxon>Rodentia</taxon>
        <taxon>Myomorpha</taxon>
        <taxon>Muroidea</taxon>
        <taxon>Cricetidae</taxon>
        <taxon>Arvicolinae</taxon>
        <taxon>Microtus</taxon>
    </lineage>
</organism>
<keyword evidence="10 12" id="KW-0807">Transducer</keyword>
<evidence type="ECO:0000256" key="12">
    <source>
        <dbReference type="RuleBase" id="RU004424"/>
    </source>
</evidence>
<keyword evidence="3 12" id="KW-0919">Taste</keyword>
<evidence type="ECO:0000256" key="6">
    <source>
        <dbReference type="ARBA" id="ARBA00022989"/>
    </source>
</evidence>
<comment type="similarity">
    <text evidence="2 11">Belongs to the G-protein coupled receptor T2R family.</text>
</comment>
<proteinExistence type="inferred from homology"/>
<evidence type="ECO:0000256" key="4">
    <source>
        <dbReference type="ARBA" id="ARBA00022606"/>
    </source>
</evidence>
<protein>
    <recommendedName>
        <fullName evidence="12">Taste receptor type 2</fullName>
    </recommendedName>
</protein>
<comment type="subcellular location">
    <subcellularLocation>
        <location evidence="1 12">Membrane</location>
        <topology evidence="1 12">Multi-pass membrane protein</topology>
    </subcellularLocation>
</comment>
<evidence type="ECO:0000256" key="9">
    <source>
        <dbReference type="ARBA" id="ARBA00023170"/>
    </source>
</evidence>
<evidence type="ECO:0000256" key="11">
    <source>
        <dbReference type="RuleBase" id="RU004423"/>
    </source>
</evidence>
<keyword evidence="5 12" id="KW-0812">Transmembrane</keyword>
<keyword evidence="7 12" id="KW-0297">G-protein coupled receptor</keyword>
<evidence type="ECO:0000313" key="15">
    <source>
        <dbReference type="RefSeq" id="XP_005369295.1"/>
    </source>
</evidence>
<evidence type="ECO:0000313" key="14">
    <source>
        <dbReference type="Proteomes" id="UP000694915"/>
    </source>
</evidence>
<keyword evidence="14" id="KW-1185">Reference proteome</keyword>
<feature type="transmembrane region" description="Helical" evidence="13">
    <location>
        <begin position="6"/>
        <end position="36"/>
    </location>
</feature>
<feature type="transmembrane region" description="Helical" evidence="13">
    <location>
        <begin position="57"/>
        <end position="78"/>
    </location>
</feature>
<name>A0ABM0LMV5_MICOH</name>
<feature type="transmembrane region" description="Helical" evidence="13">
    <location>
        <begin position="237"/>
        <end position="257"/>
    </location>
</feature>
<evidence type="ECO:0000256" key="8">
    <source>
        <dbReference type="ARBA" id="ARBA00023136"/>
    </source>
</evidence>
<gene>
    <name evidence="15" type="primary">LOC101997228</name>
</gene>
<keyword evidence="8 12" id="KW-0472">Membrane</keyword>
<feature type="transmembrane region" description="Helical" evidence="13">
    <location>
        <begin position="129"/>
        <end position="156"/>
    </location>
</feature>
<evidence type="ECO:0000256" key="13">
    <source>
        <dbReference type="SAM" id="Phobius"/>
    </source>
</evidence>